<keyword evidence="7 10" id="KW-0456">Lyase</keyword>
<evidence type="ECO:0000256" key="8">
    <source>
        <dbReference type="ARBA" id="ARBA00023300"/>
    </source>
</evidence>
<evidence type="ECO:0000256" key="12">
    <source>
        <dbReference type="PROSITE-ProRule" id="PRU10112"/>
    </source>
</evidence>
<gene>
    <name evidence="10 13" type="primary">ppc</name>
    <name evidence="13" type="ordered locus">RC1_2446</name>
</gene>
<comment type="similarity">
    <text evidence="3 10">Belongs to the PEPCase type 1 family.</text>
</comment>
<comment type="cofactor">
    <cofactor evidence="1 10">
        <name>Mg(2+)</name>
        <dbReference type="ChEBI" id="CHEBI:18420"/>
    </cofactor>
</comment>
<dbReference type="GO" id="GO:0006099">
    <property type="term" value="P:tricarboxylic acid cycle"/>
    <property type="evidence" value="ECO:0007669"/>
    <property type="project" value="InterPro"/>
</dbReference>
<dbReference type="InterPro" id="IPR021135">
    <property type="entry name" value="PEP_COase"/>
</dbReference>
<dbReference type="HOGENOM" id="CLU_006557_2_0_5"/>
<evidence type="ECO:0000256" key="3">
    <source>
        <dbReference type="ARBA" id="ARBA00008346"/>
    </source>
</evidence>
<dbReference type="Gene3D" id="1.20.1440.90">
    <property type="entry name" value="Phosphoenolpyruvate/pyruvate domain"/>
    <property type="match status" value="1"/>
</dbReference>
<dbReference type="PROSITE" id="PS00393">
    <property type="entry name" value="PEPCASE_2"/>
    <property type="match status" value="1"/>
</dbReference>
<organism evidence="13 14">
    <name type="scientific">Rhodospirillum centenum (strain ATCC 51521 / SW)</name>
    <dbReference type="NCBI Taxonomy" id="414684"/>
    <lineage>
        <taxon>Bacteria</taxon>
        <taxon>Pseudomonadati</taxon>
        <taxon>Pseudomonadota</taxon>
        <taxon>Alphaproteobacteria</taxon>
        <taxon>Rhodospirillales</taxon>
        <taxon>Rhodospirillaceae</taxon>
        <taxon>Rhodospirillum</taxon>
    </lineage>
</organism>
<dbReference type="SUPFAM" id="SSF51621">
    <property type="entry name" value="Phosphoenolpyruvate/pyruvate domain"/>
    <property type="match status" value="1"/>
</dbReference>
<dbReference type="PANTHER" id="PTHR30523">
    <property type="entry name" value="PHOSPHOENOLPYRUVATE CARBOXYLASE"/>
    <property type="match status" value="1"/>
</dbReference>
<dbReference type="AlphaFoldDB" id="B6IUK4"/>
<dbReference type="PANTHER" id="PTHR30523:SF6">
    <property type="entry name" value="PHOSPHOENOLPYRUVATE CARBOXYLASE"/>
    <property type="match status" value="1"/>
</dbReference>
<keyword evidence="14" id="KW-1185">Reference proteome</keyword>
<dbReference type="PRINTS" id="PR00150">
    <property type="entry name" value="PEPCARBXLASE"/>
</dbReference>
<dbReference type="PROSITE" id="PS00781">
    <property type="entry name" value="PEPCASE_1"/>
    <property type="match status" value="1"/>
</dbReference>
<evidence type="ECO:0000256" key="7">
    <source>
        <dbReference type="ARBA" id="ARBA00023239"/>
    </source>
</evidence>
<dbReference type="GO" id="GO:0008964">
    <property type="term" value="F:phosphoenolpyruvate carboxylase activity"/>
    <property type="evidence" value="ECO:0007669"/>
    <property type="project" value="UniProtKB-UniRule"/>
</dbReference>
<dbReference type="GO" id="GO:0006107">
    <property type="term" value="P:oxaloacetate metabolic process"/>
    <property type="evidence" value="ECO:0007669"/>
    <property type="project" value="UniProtKB-UniRule"/>
</dbReference>
<keyword evidence="6 10" id="KW-0460">Magnesium</keyword>
<dbReference type="Pfam" id="PF00311">
    <property type="entry name" value="PEPcase"/>
    <property type="match status" value="1"/>
</dbReference>
<evidence type="ECO:0000256" key="9">
    <source>
        <dbReference type="ARBA" id="ARBA00048995"/>
    </source>
</evidence>
<evidence type="ECO:0000256" key="6">
    <source>
        <dbReference type="ARBA" id="ARBA00022842"/>
    </source>
</evidence>
<dbReference type="GO" id="GO:0005829">
    <property type="term" value="C:cytosol"/>
    <property type="evidence" value="ECO:0007669"/>
    <property type="project" value="TreeGrafter"/>
</dbReference>
<dbReference type="RefSeq" id="WP_012567611.1">
    <property type="nucleotide sequence ID" value="NC_011420.2"/>
</dbReference>
<proteinExistence type="inferred from homology"/>
<dbReference type="InterPro" id="IPR022805">
    <property type="entry name" value="PEP_COase_bac/pln-type"/>
</dbReference>
<evidence type="ECO:0000256" key="5">
    <source>
        <dbReference type="ARBA" id="ARBA00022419"/>
    </source>
</evidence>
<dbReference type="HAMAP" id="MF_00595">
    <property type="entry name" value="PEPcase_type1"/>
    <property type="match status" value="1"/>
</dbReference>
<dbReference type="GO" id="GO:0015977">
    <property type="term" value="P:carbon fixation"/>
    <property type="evidence" value="ECO:0007669"/>
    <property type="project" value="UniProtKB-UniRule"/>
</dbReference>
<evidence type="ECO:0000313" key="13">
    <source>
        <dbReference type="EMBL" id="ACI99829.1"/>
    </source>
</evidence>
<comment type="subunit">
    <text evidence="10">Homotetramer.</text>
</comment>
<dbReference type="eggNOG" id="COG2352">
    <property type="taxonomic scope" value="Bacteria"/>
</dbReference>
<keyword evidence="8 10" id="KW-0120">Carbon dioxide fixation</keyword>
<dbReference type="EC" id="4.1.1.31" evidence="4 10"/>
<dbReference type="InterPro" id="IPR015813">
    <property type="entry name" value="Pyrv/PenolPyrv_kinase-like_dom"/>
</dbReference>
<feature type="active site" evidence="10 11">
    <location>
        <position position="145"/>
    </location>
</feature>
<dbReference type="InterPro" id="IPR018129">
    <property type="entry name" value="PEP_COase_Lys_AS"/>
</dbReference>
<name>B6IUK4_RHOCS</name>
<evidence type="ECO:0000256" key="2">
    <source>
        <dbReference type="ARBA" id="ARBA00003670"/>
    </source>
</evidence>
<evidence type="ECO:0000256" key="1">
    <source>
        <dbReference type="ARBA" id="ARBA00001946"/>
    </source>
</evidence>
<sequence length="902" mass="98883">MLNESDGVGDWPARNDVRLLGRLLGDVIRQHDGQELFDRIEAIRKASIAAHREPGVANDAHLAAQLHALELDDMLRFVRGFLWFSLLANLAEDRQARRDATERHVPGRPDTLARAVEVLEAKGVSRAAVAELLDHALISPVLTAHPTEVRRKSVIDREAAIGQLMQALDAAADRETRDGILADLYREIAILWNTRALREARITVADEIDTALSYFRATFLEVLPRLHARWEGVLGNGPLPAFLRLGSWIGGDRDGNPNVSAATLTQALKQQARRALGHYLEELHALGGQLSICADISPPSAELEHLAEISGDTSPHRADEPYRRALTGLYARTAATYRQLVGEAPPRSPAVPGDPYPDAAALLADLRVVRDSLARGSAPIVDRRLNELINAVDLFGFHLATLDLRQNADVHGRVVAELLRVAGVEDNYLGLPEPARVALLRRELAHLRLLCNPFAGYSDETRRELEILRTLAASHERYGAGCVRQYIVSKTSGVSNLLEVHLLLKEAGMFRPGDPPFGAVMAVPLFETIEDLAAAPLVMREYLGFPEIRALALSCWGFQEVMLGYSDSNKDGGYLTSNWSLHEAACALRHVFDEAGVRLQLFHGRGGAVGRGGGSAFAAIRAQPSGTVGGRIRITEQGEVIAAKYGNTTVGTASLETMVAAVVLASLEPGGLREDMSRFRLAMQGMSRSAFHAYRALVYDTPGFKDFFRAATPIAEIADLKIGSRPASRTTLDRIEDLRAIPWVFSWTQARIMLPGWYGVGTALESFPDRGLLEAMYEGWPFLQAALSNLEMVLAKTDMDVAATYAGLVPDEALRTRVFSAIRSEWQRTHDQLLALTGQSELLQHAPAVARSIRLRLPYVEPLNLLQVELIRRHRAGETAPEIRDGIHLTINGIATSLRNSG</sequence>
<dbReference type="GO" id="GO:0000287">
    <property type="term" value="F:magnesium ion binding"/>
    <property type="evidence" value="ECO:0007669"/>
    <property type="project" value="UniProtKB-UniRule"/>
</dbReference>
<accession>B6IUK4</accession>
<dbReference type="Proteomes" id="UP000001591">
    <property type="component" value="Chromosome"/>
</dbReference>
<dbReference type="STRING" id="414684.RC1_2446"/>
<comment type="function">
    <text evidence="2 10">Forms oxaloacetate, a four-carbon dicarboxylic acid source for the tricarboxylic acid cycle.</text>
</comment>
<protein>
    <recommendedName>
        <fullName evidence="5 10">Phosphoenolpyruvate carboxylase</fullName>
        <shortName evidence="10">PEPC</shortName>
        <shortName evidence="10">PEPCase</shortName>
        <ecNumber evidence="4 10">4.1.1.31</ecNumber>
    </recommendedName>
</protein>
<comment type="catalytic activity">
    <reaction evidence="9 10">
        <text>oxaloacetate + phosphate = phosphoenolpyruvate + hydrogencarbonate</text>
        <dbReference type="Rhea" id="RHEA:28370"/>
        <dbReference type="ChEBI" id="CHEBI:16452"/>
        <dbReference type="ChEBI" id="CHEBI:17544"/>
        <dbReference type="ChEBI" id="CHEBI:43474"/>
        <dbReference type="ChEBI" id="CHEBI:58702"/>
        <dbReference type="EC" id="4.1.1.31"/>
    </reaction>
</comment>
<dbReference type="EMBL" id="CP000613">
    <property type="protein sequence ID" value="ACI99829.1"/>
    <property type="molecule type" value="Genomic_DNA"/>
</dbReference>
<feature type="active site" evidence="10 12">
    <location>
        <position position="570"/>
    </location>
</feature>
<dbReference type="OrthoDB" id="9768133at2"/>
<dbReference type="InterPro" id="IPR033129">
    <property type="entry name" value="PEPCASE_His_AS"/>
</dbReference>
<evidence type="ECO:0000256" key="10">
    <source>
        <dbReference type="HAMAP-Rule" id="MF_00595"/>
    </source>
</evidence>
<dbReference type="KEGG" id="rce:RC1_2446"/>
<evidence type="ECO:0000256" key="4">
    <source>
        <dbReference type="ARBA" id="ARBA00012305"/>
    </source>
</evidence>
<evidence type="ECO:0000256" key="11">
    <source>
        <dbReference type="PROSITE-ProRule" id="PRU10111"/>
    </source>
</evidence>
<evidence type="ECO:0000313" key="14">
    <source>
        <dbReference type="Proteomes" id="UP000001591"/>
    </source>
</evidence>
<reference evidence="13 14" key="1">
    <citation type="journal article" date="2010" name="BMC Genomics">
        <title>Metabolic flexibility revealed in the genome of the cyst-forming alpha-1 proteobacterium Rhodospirillum centenum.</title>
        <authorList>
            <person name="Lu Y.K."/>
            <person name="Marden J."/>
            <person name="Han M."/>
            <person name="Swingley W.D."/>
            <person name="Mastrian S.D."/>
            <person name="Chowdhury S.R."/>
            <person name="Hao J."/>
            <person name="Helmy T."/>
            <person name="Kim S."/>
            <person name="Kurdoglu A.A."/>
            <person name="Matthies H.J."/>
            <person name="Rollo D."/>
            <person name="Stothard P."/>
            <person name="Blankenship R.E."/>
            <person name="Bauer C.E."/>
            <person name="Touchman J.W."/>
        </authorList>
    </citation>
    <scope>NUCLEOTIDE SEQUENCE [LARGE SCALE GENOMIC DNA]</scope>
    <source>
        <strain evidence="14">ATCC 51521 / SW</strain>
    </source>
</reference>
<dbReference type="NCBIfam" id="NF000584">
    <property type="entry name" value="PRK00009.1"/>
    <property type="match status" value="1"/>
</dbReference>